<dbReference type="Pfam" id="PF00135">
    <property type="entry name" value="COesterase"/>
    <property type="match status" value="1"/>
</dbReference>
<accession>A0ABP7C8S8</accession>
<reference evidence="7" key="1">
    <citation type="journal article" date="2019" name="Int. J. Syst. Evol. Microbiol.">
        <title>The Global Catalogue of Microorganisms (GCM) 10K type strain sequencing project: providing services to taxonomists for standard genome sequencing and annotation.</title>
        <authorList>
            <consortium name="The Broad Institute Genomics Platform"/>
            <consortium name="The Broad Institute Genome Sequencing Center for Infectious Disease"/>
            <person name="Wu L."/>
            <person name="Ma J."/>
        </authorList>
    </citation>
    <scope>NUCLEOTIDE SEQUENCE [LARGE SCALE GENOMIC DNA]</scope>
    <source>
        <strain evidence="7">JCM 16904</strain>
    </source>
</reference>
<dbReference type="PROSITE" id="PS00122">
    <property type="entry name" value="CARBOXYLESTERASE_B_1"/>
    <property type="match status" value="1"/>
</dbReference>
<evidence type="ECO:0000256" key="3">
    <source>
        <dbReference type="RuleBase" id="RU361235"/>
    </source>
</evidence>
<evidence type="ECO:0000259" key="5">
    <source>
        <dbReference type="Pfam" id="PF00135"/>
    </source>
</evidence>
<evidence type="ECO:0000313" key="7">
    <source>
        <dbReference type="Proteomes" id="UP001500902"/>
    </source>
</evidence>
<dbReference type="SUPFAM" id="SSF53474">
    <property type="entry name" value="alpha/beta-Hydrolases"/>
    <property type="match status" value="1"/>
</dbReference>
<name>A0ABP7C8S8_9ACTN</name>
<evidence type="ECO:0000256" key="1">
    <source>
        <dbReference type="ARBA" id="ARBA00005964"/>
    </source>
</evidence>
<dbReference type="Proteomes" id="UP001500902">
    <property type="component" value="Unassembled WGS sequence"/>
</dbReference>
<feature type="domain" description="Carboxylesterase type B" evidence="5">
    <location>
        <begin position="3"/>
        <end position="476"/>
    </location>
</feature>
<keyword evidence="2 3" id="KW-0378">Hydrolase</keyword>
<gene>
    <name evidence="6" type="ORF">GCM10022224_050430</name>
</gene>
<dbReference type="RefSeq" id="WP_344882803.1">
    <property type="nucleotide sequence ID" value="NZ_BAAAZP010000092.1"/>
</dbReference>
<organism evidence="6 7">
    <name type="scientific">Nonomuraea antimicrobica</name>
    <dbReference type="NCBI Taxonomy" id="561173"/>
    <lineage>
        <taxon>Bacteria</taxon>
        <taxon>Bacillati</taxon>
        <taxon>Actinomycetota</taxon>
        <taxon>Actinomycetes</taxon>
        <taxon>Streptosporangiales</taxon>
        <taxon>Streptosporangiaceae</taxon>
        <taxon>Nonomuraea</taxon>
    </lineage>
</organism>
<dbReference type="InterPro" id="IPR050309">
    <property type="entry name" value="Type-B_Carboxylest/Lipase"/>
</dbReference>
<evidence type="ECO:0000256" key="4">
    <source>
        <dbReference type="SAM" id="MobiDB-lite"/>
    </source>
</evidence>
<dbReference type="InterPro" id="IPR002018">
    <property type="entry name" value="CarbesteraseB"/>
</dbReference>
<dbReference type="EC" id="3.1.1.-" evidence="3"/>
<keyword evidence="7" id="KW-1185">Reference proteome</keyword>
<dbReference type="Gene3D" id="3.40.50.1820">
    <property type="entry name" value="alpha/beta hydrolase"/>
    <property type="match status" value="1"/>
</dbReference>
<dbReference type="InterPro" id="IPR029058">
    <property type="entry name" value="AB_hydrolase_fold"/>
</dbReference>
<protein>
    <recommendedName>
        <fullName evidence="3">Carboxylic ester hydrolase</fullName>
        <ecNumber evidence="3">3.1.1.-</ecNumber>
    </recommendedName>
</protein>
<comment type="caution">
    <text evidence="6">The sequence shown here is derived from an EMBL/GenBank/DDBJ whole genome shotgun (WGS) entry which is preliminary data.</text>
</comment>
<sequence>MAQVPVEQGILEGDQQHGVFRFCGVPYAAPPVGSLRWAAPQPPASWDGVRDATTFGNAAIQAADTGVDLGGQPSEDCLYLNVWSSTIDPQARQPVMVWIHGGGFLTGAGSMTDYHGTSIAQHGVTYVSVNYRLGAFGFLDHPQVGGNAAVQDWVAALTWVSRNIAAFGGDPGNVTVFGQSAGATAVRTLLATPSAQGLFHRAILQSAGFERAAALPDVARRRLVEASGRLFEHLGTSDIEQLRQAPVEQIRRASFLFSGAVPSPGQVHTPANLAWCPTEDGQVVGADLSCWPADLPVLFGHTVDEARYFITPKGPFGAPPGTVDPAQLYTPATLARMAAAFGRQRADPIVAALTGSPYEELAELFTTAIWTEPALASYRRFTELGRTAYAYRFGRVSPGNRRTGMLAYHMSEIPYVFGRLVPSEDYDEADAQVSETMTHAWTEFARTGVPSSPDGTPWPAATSTAPHTTVIDDKTQSCPLTVGPVTELINSLRAAADHR</sequence>
<proteinExistence type="inferred from homology"/>
<dbReference type="PANTHER" id="PTHR11559">
    <property type="entry name" value="CARBOXYLESTERASE"/>
    <property type="match status" value="1"/>
</dbReference>
<feature type="region of interest" description="Disordered" evidence="4">
    <location>
        <begin position="446"/>
        <end position="465"/>
    </location>
</feature>
<dbReference type="EMBL" id="BAAAZP010000092">
    <property type="protein sequence ID" value="GAA3680156.1"/>
    <property type="molecule type" value="Genomic_DNA"/>
</dbReference>
<evidence type="ECO:0000313" key="6">
    <source>
        <dbReference type="EMBL" id="GAA3680156.1"/>
    </source>
</evidence>
<dbReference type="InterPro" id="IPR019826">
    <property type="entry name" value="Carboxylesterase_B_AS"/>
</dbReference>
<evidence type="ECO:0000256" key="2">
    <source>
        <dbReference type="ARBA" id="ARBA00022801"/>
    </source>
</evidence>
<comment type="similarity">
    <text evidence="1 3">Belongs to the type-B carboxylesterase/lipase family.</text>
</comment>